<gene>
    <name evidence="1" type="ORF">J3U88_25365</name>
</gene>
<comment type="caution">
    <text evidence="1">The sequence shown here is derived from an EMBL/GenBank/DDBJ whole genome shotgun (WGS) entry which is preliminary data.</text>
</comment>
<dbReference type="Gene3D" id="2.130.10.10">
    <property type="entry name" value="YVTN repeat-like/Quinoprotein amine dehydrogenase"/>
    <property type="match status" value="3"/>
</dbReference>
<dbReference type="Proteomes" id="UP000664417">
    <property type="component" value="Unassembled WGS sequence"/>
</dbReference>
<dbReference type="AlphaFoldDB" id="A0A8J7QCY7"/>
<name>A0A8J7QCY7_9BACT</name>
<protein>
    <recommendedName>
        <fullName evidence="3">Sortilin N-terminal domain-containing protein</fullName>
    </recommendedName>
</protein>
<sequence length="1217" mass="130726">MVSLSRPMLLFFALIFAAVLIFSGSALLSPPTATETAQQAEPLRPRTPGSYNGLSAWSRQRAWPHPVFPKQGFHRAYQAARRNLSAAEVLHKRETLWQSVPALRAGRTLALEFHPTKPNILYAGSASGGLWVTETADTQPVWRRVTTGYPVLGVAAIAVNPNQPDHILIGTGEVYGYKETFPGVAHRETRGSYGIGILQSRDGGETWRPVLDWREAQGRGVQDIAYDPVVADRVWAATTEGVFRSDDGGRQWSLSLDVPMATSLVVFPNHAGRIVAACGGFASADHGLYLGTDGGRSWQKIRDGVPESFGGKAILHAAPQQPDLVFASIGNDYRVAGVHGSAQNATWLCRSTDAGATWTVVNEEDYSGHQGWYSHFAHVDASRPDHVWVGGLFMQISRDNGANIDFLPPDNGLSSFADFHAMATSPHDPNFMVVAADQGIVMTRDGGNHWVSAYAGYQTLQFYNGTSVAAVGANQLVGTVQDHYGSFWVVEDENGGRMEQRFVGHEAGYVVLDPSNPERVLVGGPFMTFLDGGIAQAPPICAPNDTDCDPEAPAATTSFNAPVVMPSLQPGRLYAGRNTVWVSDNWGQNWRAGNGGSPLGRDPLLALAVAPGNADVVVTATAPDRERMRLFTSRDGGETWAEITANLPDRYVMDIAVDPRDDRVFTLVLSGFGADHVYRSRDGGATWVALDGGLLPDLPTTAVVLDPAFPEHIYIGNDLGVFVSLDDGFSWFSLTAGLPEAVLVGDLNIDPETRMLLLATHGNGVFLRPLLEPLPAGGDATAEQVALLGDLRHGAGVVTRLGVHNPGETETELRLHGFTASGALVESSTRVTRLASGARVELAMDQWFDQAPSAVRWVRIESDLPLVAFAERSDAETRSAWLAQPPATTTYMPHIAKDTAQFRTALFALNPATAAGETRLTGFPAGVAVQADGLGQGLHGKALEMADLFGADLSNTDWGLLVSEVPLTAVERFSRVPAEKESAAMALRGTTSETLHFLHVAADTDLFWTGLVYINVGEGTANITEEHYDAAGNLLKTQLLSLGARQKETLLFDRTNMLGNPDRYPPGTAWVRVRSSQPLIGYELFGAPTTSGNELFAGIQSDDQSAVRLLYPRLRANENAWTGLVVVNTGETPVAATARLYDDAGALLATQNLAILAPASKTTVLLGTLFPDHTAEAGSLIIEGDQNQLAGFLLWGDHNGETRRFLAGLNAVPLREP</sequence>
<dbReference type="PANTHER" id="PTHR43739">
    <property type="entry name" value="XYLOGLUCANASE (EUROFUNG)"/>
    <property type="match status" value="1"/>
</dbReference>
<dbReference type="InterPro" id="IPR052025">
    <property type="entry name" value="Xyloglucanase_GH74"/>
</dbReference>
<keyword evidence="2" id="KW-1185">Reference proteome</keyword>
<dbReference type="SUPFAM" id="SSF110296">
    <property type="entry name" value="Oligoxyloglucan reducing end-specific cellobiohydrolase"/>
    <property type="match status" value="2"/>
</dbReference>
<evidence type="ECO:0008006" key="3">
    <source>
        <dbReference type="Google" id="ProtNLM"/>
    </source>
</evidence>
<dbReference type="GO" id="GO:0010411">
    <property type="term" value="P:xyloglucan metabolic process"/>
    <property type="evidence" value="ECO:0007669"/>
    <property type="project" value="TreeGrafter"/>
</dbReference>
<evidence type="ECO:0000313" key="1">
    <source>
        <dbReference type="EMBL" id="MBO1321834.1"/>
    </source>
</evidence>
<organism evidence="1 2">
    <name type="scientific">Acanthopleuribacter pedis</name>
    <dbReference type="NCBI Taxonomy" id="442870"/>
    <lineage>
        <taxon>Bacteria</taxon>
        <taxon>Pseudomonadati</taxon>
        <taxon>Acidobacteriota</taxon>
        <taxon>Holophagae</taxon>
        <taxon>Acanthopleuribacterales</taxon>
        <taxon>Acanthopleuribacteraceae</taxon>
        <taxon>Acanthopleuribacter</taxon>
    </lineage>
</organism>
<proteinExistence type="predicted"/>
<evidence type="ECO:0000313" key="2">
    <source>
        <dbReference type="Proteomes" id="UP000664417"/>
    </source>
</evidence>
<dbReference type="CDD" id="cd15482">
    <property type="entry name" value="Sialidase_non-viral"/>
    <property type="match status" value="2"/>
</dbReference>
<dbReference type="InterPro" id="IPR015943">
    <property type="entry name" value="WD40/YVTN_repeat-like_dom_sf"/>
</dbReference>
<dbReference type="EMBL" id="JAFREP010000028">
    <property type="protein sequence ID" value="MBO1321834.1"/>
    <property type="molecule type" value="Genomic_DNA"/>
</dbReference>
<dbReference type="RefSeq" id="WP_207861807.1">
    <property type="nucleotide sequence ID" value="NZ_JAFREP010000028.1"/>
</dbReference>
<accession>A0A8J7QCY7</accession>
<dbReference type="PANTHER" id="PTHR43739:SF5">
    <property type="entry name" value="EXO-ALPHA-SIALIDASE"/>
    <property type="match status" value="1"/>
</dbReference>
<reference evidence="1" key="1">
    <citation type="submission" date="2021-03" db="EMBL/GenBank/DDBJ databases">
        <authorList>
            <person name="Wang G."/>
        </authorList>
    </citation>
    <scope>NUCLEOTIDE SEQUENCE</scope>
    <source>
        <strain evidence="1">KCTC 12899</strain>
    </source>
</reference>